<dbReference type="EMBL" id="KZ503042">
    <property type="protein sequence ID" value="PKU68862.1"/>
    <property type="molecule type" value="Genomic_DNA"/>
</dbReference>
<protein>
    <recommendedName>
        <fullName evidence="1">25S rRNA (uridine-N(3))-methyltransferase BMT5-like domain-containing protein</fullName>
    </recommendedName>
</protein>
<feature type="domain" description="25S rRNA (uridine-N(3))-methyltransferase BMT5-like" evidence="1">
    <location>
        <begin position="17"/>
        <end position="182"/>
    </location>
</feature>
<dbReference type="GO" id="GO:0070042">
    <property type="term" value="F:rRNA (uridine-N3-)-methyltransferase activity"/>
    <property type="evidence" value="ECO:0007669"/>
    <property type="project" value="InterPro"/>
</dbReference>
<dbReference type="InterPro" id="IPR029063">
    <property type="entry name" value="SAM-dependent_MTases_sf"/>
</dbReference>
<dbReference type="InterPro" id="IPR019446">
    <property type="entry name" value="BMT5-like"/>
</dbReference>
<dbReference type="AlphaFoldDB" id="A0A2I0VZM9"/>
<organism evidence="2 3">
    <name type="scientific">Dendrobium catenatum</name>
    <dbReference type="NCBI Taxonomy" id="906689"/>
    <lineage>
        <taxon>Eukaryota</taxon>
        <taxon>Viridiplantae</taxon>
        <taxon>Streptophyta</taxon>
        <taxon>Embryophyta</taxon>
        <taxon>Tracheophyta</taxon>
        <taxon>Spermatophyta</taxon>
        <taxon>Magnoliopsida</taxon>
        <taxon>Liliopsida</taxon>
        <taxon>Asparagales</taxon>
        <taxon>Orchidaceae</taxon>
        <taxon>Epidendroideae</taxon>
        <taxon>Malaxideae</taxon>
        <taxon>Dendrobiinae</taxon>
        <taxon>Dendrobium</taxon>
    </lineage>
</organism>
<keyword evidence="3" id="KW-1185">Reference proteome</keyword>
<dbReference type="FunFam" id="3.40.50.150:FF:000440">
    <property type="entry name" value="Os09g0479300 protein"/>
    <property type="match status" value="1"/>
</dbReference>
<dbReference type="PANTHER" id="PTHR11538">
    <property type="entry name" value="PHENYLALANYL-TRNA SYNTHETASE"/>
    <property type="match status" value="1"/>
</dbReference>
<name>A0A2I0VZM9_9ASPA</name>
<reference evidence="2 3" key="1">
    <citation type="journal article" date="2016" name="Sci. Rep.">
        <title>The Dendrobium catenatum Lindl. genome sequence provides insights into polysaccharide synthase, floral development and adaptive evolution.</title>
        <authorList>
            <person name="Zhang G.Q."/>
            <person name="Xu Q."/>
            <person name="Bian C."/>
            <person name="Tsai W.C."/>
            <person name="Yeh C.M."/>
            <person name="Liu K.W."/>
            <person name="Yoshida K."/>
            <person name="Zhang L.S."/>
            <person name="Chang S.B."/>
            <person name="Chen F."/>
            <person name="Shi Y."/>
            <person name="Su Y.Y."/>
            <person name="Zhang Y.Q."/>
            <person name="Chen L.J."/>
            <person name="Yin Y."/>
            <person name="Lin M."/>
            <person name="Huang H."/>
            <person name="Deng H."/>
            <person name="Wang Z.W."/>
            <person name="Zhu S.L."/>
            <person name="Zhao X."/>
            <person name="Deng C."/>
            <person name="Niu S.C."/>
            <person name="Huang J."/>
            <person name="Wang M."/>
            <person name="Liu G.H."/>
            <person name="Yang H.J."/>
            <person name="Xiao X.J."/>
            <person name="Hsiao Y.Y."/>
            <person name="Wu W.L."/>
            <person name="Chen Y.Y."/>
            <person name="Mitsuda N."/>
            <person name="Ohme-Takagi M."/>
            <person name="Luo Y.B."/>
            <person name="Van de Peer Y."/>
            <person name="Liu Z.J."/>
        </authorList>
    </citation>
    <scope>NUCLEOTIDE SEQUENCE [LARGE SCALE GENOMIC DNA]</scope>
    <source>
        <tissue evidence="2">The whole plant</tissue>
    </source>
</reference>
<evidence type="ECO:0000313" key="3">
    <source>
        <dbReference type="Proteomes" id="UP000233837"/>
    </source>
</evidence>
<proteinExistence type="predicted"/>
<accession>A0A2I0VZM9</accession>
<sequence>MVEAIWTNCYSSAQKILLVGEGDFSFSLYLATAFRSAFNIVATSLDSYDVLLKKYRKAQSNVEVLKKFGATILHEIDATRMKDEVFLRNHKFDRIVFNFPHVGFFGKEDNPALISLHQELLLGFFYNASQMLQPFGEIHVRHKTSTPFSDWNLTDLAERSSLTLFKSAPFKIEDYPGYNNKRGDGSRSDDPFPLGKCSTFFFINNIDYMQMKEASVGKPLKSDYHGNLIEFNGSSCRGSRTEGMRRVVDTQTERKEHHLILRALVHRYGRDTIAGI</sequence>
<dbReference type="Proteomes" id="UP000233837">
    <property type="component" value="Unassembled WGS sequence"/>
</dbReference>
<dbReference type="PANTHER" id="PTHR11538:SF26">
    <property type="entry name" value="FERREDOXIN-FOLD ANTICODON-BINDING DOMAIN-CONTAINING PROTEIN 1"/>
    <property type="match status" value="1"/>
</dbReference>
<dbReference type="Pfam" id="PF10354">
    <property type="entry name" value="BMT5-like"/>
    <property type="match status" value="1"/>
</dbReference>
<dbReference type="SUPFAM" id="SSF53335">
    <property type="entry name" value="S-adenosyl-L-methionine-dependent methyltransferases"/>
    <property type="match status" value="1"/>
</dbReference>
<evidence type="ECO:0000259" key="1">
    <source>
        <dbReference type="Pfam" id="PF10354"/>
    </source>
</evidence>
<gene>
    <name evidence="2" type="ORF">MA16_Dca010606</name>
</gene>
<dbReference type="GO" id="GO:0005737">
    <property type="term" value="C:cytoplasm"/>
    <property type="evidence" value="ECO:0007669"/>
    <property type="project" value="TreeGrafter"/>
</dbReference>
<dbReference type="GO" id="GO:0070475">
    <property type="term" value="P:rRNA base methylation"/>
    <property type="evidence" value="ECO:0007669"/>
    <property type="project" value="InterPro"/>
</dbReference>
<reference evidence="2 3" key="2">
    <citation type="journal article" date="2017" name="Nature">
        <title>The Apostasia genome and the evolution of orchids.</title>
        <authorList>
            <person name="Zhang G.Q."/>
            <person name="Liu K.W."/>
            <person name="Li Z."/>
            <person name="Lohaus R."/>
            <person name="Hsiao Y.Y."/>
            <person name="Niu S.C."/>
            <person name="Wang J.Y."/>
            <person name="Lin Y.C."/>
            <person name="Xu Q."/>
            <person name="Chen L.J."/>
            <person name="Yoshida K."/>
            <person name="Fujiwara S."/>
            <person name="Wang Z.W."/>
            <person name="Zhang Y.Q."/>
            <person name="Mitsuda N."/>
            <person name="Wang M."/>
            <person name="Liu G.H."/>
            <person name="Pecoraro L."/>
            <person name="Huang H.X."/>
            <person name="Xiao X.J."/>
            <person name="Lin M."/>
            <person name="Wu X.Y."/>
            <person name="Wu W.L."/>
            <person name="Chen Y.Y."/>
            <person name="Chang S.B."/>
            <person name="Sakamoto S."/>
            <person name="Ohme-Takagi M."/>
            <person name="Yagi M."/>
            <person name="Zeng S.J."/>
            <person name="Shen C.Y."/>
            <person name="Yeh C.M."/>
            <person name="Luo Y.B."/>
            <person name="Tsai W.C."/>
            <person name="Van de Peer Y."/>
            <person name="Liu Z.J."/>
        </authorList>
    </citation>
    <scope>NUCLEOTIDE SEQUENCE [LARGE SCALE GENOMIC DNA]</scope>
    <source>
        <tissue evidence="2">The whole plant</tissue>
    </source>
</reference>
<evidence type="ECO:0000313" key="2">
    <source>
        <dbReference type="EMBL" id="PKU68862.1"/>
    </source>
</evidence>